<proteinExistence type="predicted"/>
<dbReference type="OrthoDB" id="3252320at2"/>
<keyword evidence="1" id="KW-0472">Membrane</keyword>
<evidence type="ECO:0000256" key="1">
    <source>
        <dbReference type="SAM" id="Phobius"/>
    </source>
</evidence>
<dbReference type="InterPro" id="IPR011043">
    <property type="entry name" value="Gal_Oxase/kelch_b-propeller"/>
</dbReference>
<evidence type="ECO:0000313" key="2">
    <source>
        <dbReference type="EMBL" id="KSW13489.1"/>
    </source>
</evidence>
<dbReference type="AlphaFoldDB" id="A0A0V8RZK7"/>
<keyword evidence="1" id="KW-1133">Transmembrane helix</keyword>
<sequence length="475" mass="50117">MSTNDPQSGTDSPQPRRSRKTPLFLISVAIIAIFGIVLAFLLGAGLLYLSDSRRGVPEPHIHGPQREGRLNAIGYHGEATSTGELSSKWASGVARAWTLLAEDGSLLPAQLITEGSTLYTLTYGSGTDAVTTVSAYDVSGVEPVVQWSTTGPNPSRIRAEAFPSSVTTEGEILLSDIIVDRSTGEQTQAPWGFDLPMGVAGGVLVTCDTFSSCSGWSHDSGEWTRLWTTQTSPQRRMGLAHSGITKPTTAVIGTGTEAAVVVPVDEAHHAPQIINPATGALTTLGDAPSASARTSSRITLANDGILVAGEEETVGYDTAGNVVGTFGSAWELDKLPTSDRELPSVADLGAFLTQGIAPWTTATVERVFSKNTNGYTLMVSSGGDTHTVNPGESFPEMFSTDTWSAAQMRASADGRALYIQGLASAPTQTFFFNTEDPMTFVSPSLEDLTTFVWVYDDLLIGARSGAIVAFTPDTN</sequence>
<gene>
    <name evidence="2" type="ORF">APY09_03865</name>
</gene>
<dbReference type="RefSeq" id="WP_060566246.1">
    <property type="nucleotide sequence ID" value="NZ_CP040006.1"/>
</dbReference>
<protein>
    <submittedName>
        <fullName evidence="2">Uncharacterized protein</fullName>
    </submittedName>
</protein>
<keyword evidence="1" id="KW-0812">Transmembrane</keyword>
<dbReference type="EMBL" id="LLVT01000001">
    <property type="protein sequence ID" value="KSW13489.1"/>
    <property type="molecule type" value="Genomic_DNA"/>
</dbReference>
<organism evidence="2 3">
    <name type="scientific">Schaalia odontolytica</name>
    <dbReference type="NCBI Taxonomy" id="1660"/>
    <lineage>
        <taxon>Bacteria</taxon>
        <taxon>Bacillati</taxon>
        <taxon>Actinomycetota</taxon>
        <taxon>Actinomycetes</taxon>
        <taxon>Actinomycetales</taxon>
        <taxon>Actinomycetaceae</taxon>
        <taxon>Schaalia</taxon>
    </lineage>
</organism>
<reference evidence="2 3" key="1">
    <citation type="submission" date="2015-10" db="EMBL/GenBank/DDBJ databases">
        <title>Draft Genome of Actinomyces odontolyticus subsp. actinosynbacter strain XH001.</title>
        <authorList>
            <person name="Mclean J.S."/>
            <person name="He X."/>
        </authorList>
    </citation>
    <scope>NUCLEOTIDE SEQUENCE [LARGE SCALE GENOMIC DNA]</scope>
    <source>
        <strain evidence="2 3">XH001</strain>
    </source>
</reference>
<dbReference type="Proteomes" id="UP000054686">
    <property type="component" value="Unassembled WGS sequence"/>
</dbReference>
<evidence type="ECO:0000313" key="3">
    <source>
        <dbReference type="Proteomes" id="UP000054686"/>
    </source>
</evidence>
<accession>A0A0V8RZK7</accession>
<feature type="transmembrane region" description="Helical" evidence="1">
    <location>
        <begin position="23"/>
        <end position="49"/>
    </location>
</feature>
<comment type="caution">
    <text evidence="2">The sequence shown here is derived from an EMBL/GenBank/DDBJ whole genome shotgun (WGS) entry which is preliminary data.</text>
</comment>
<dbReference type="SUPFAM" id="SSF50965">
    <property type="entry name" value="Galactose oxidase, central domain"/>
    <property type="match status" value="1"/>
</dbReference>
<name>A0A0V8RZK7_9ACTO</name>